<dbReference type="Gene3D" id="3.40.190.80">
    <property type="match status" value="1"/>
</dbReference>
<sequence length="274" mass="29404">MDHDRRIDKVDTILADVFENLGRDIRRRVETMSGLSALRTKVDGDTTHAFDSMAEERIVQALERAGVNAVVSSEESDDFVIGDGNEYLVIVDPIDGSDMVARGYPLASTAISIIDRSKEVPVYSRIYEIFTGCHFVAKDGSATRNGRLMRPSKIDDLASAFIVSYSATLARRTAPAMRPILDTRSSLFLNYGGPLDIAKVGSGQCEAVVESIKGFPPRDLIPGLHIAMCAGAVAADLDGNPLPLAFDRDSRCTFVAAANAALLDQLLAAVAVAA</sequence>
<accession>A0ABQ5QXQ0</accession>
<dbReference type="InterPro" id="IPR000760">
    <property type="entry name" value="Inositol_monophosphatase-like"/>
</dbReference>
<gene>
    <name evidence="1" type="ORF">Pa4123_43220</name>
</gene>
<dbReference type="EMBL" id="BSDI01000020">
    <property type="protein sequence ID" value="GLH99047.1"/>
    <property type="molecule type" value="Genomic_DNA"/>
</dbReference>
<organism evidence="1 2">
    <name type="scientific">Phytohabitans aurantiacus</name>
    <dbReference type="NCBI Taxonomy" id="3016789"/>
    <lineage>
        <taxon>Bacteria</taxon>
        <taxon>Bacillati</taxon>
        <taxon>Actinomycetota</taxon>
        <taxon>Actinomycetes</taxon>
        <taxon>Micromonosporales</taxon>
        <taxon>Micromonosporaceae</taxon>
    </lineage>
</organism>
<evidence type="ECO:0000313" key="1">
    <source>
        <dbReference type="EMBL" id="GLH99047.1"/>
    </source>
</evidence>
<keyword evidence="1" id="KW-0418">Kinase</keyword>
<keyword evidence="1" id="KW-0808">Transferase</keyword>
<dbReference type="PRINTS" id="PR00377">
    <property type="entry name" value="IMPHPHTASES"/>
</dbReference>
<dbReference type="GO" id="GO:0016301">
    <property type="term" value="F:kinase activity"/>
    <property type="evidence" value="ECO:0007669"/>
    <property type="project" value="UniProtKB-KW"/>
</dbReference>
<proteinExistence type="predicted"/>
<reference evidence="1" key="1">
    <citation type="submission" date="2022-12" db="EMBL/GenBank/DDBJ databases">
        <title>New Phytohabitans aurantiacus sp. RD004123 nov., an actinomycete isolated from soil.</title>
        <authorList>
            <person name="Triningsih D.W."/>
            <person name="Harunari E."/>
            <person name="Igarashi Y."/>
        </authorList>
    </citation>
    <scope>NUCLEOTIDE SEQUENCE</scope>
    <source>
        <strain evidence="1">RD004123</strain>
    </source>
</reference>
<comment type="caution">
    <text evidence="1">The sequence shown here is derived from an EMBL/GenBank/DDBJ whole genome shotgun (WGS) entry which is preliminary data.</text>
</comment>
<dbReference type="SUPFAM" id="SSF56655">
    <property type="entry name" value="Carbohydrate phosphatase"/>
    <property type="match status" value="1"/>
</dbReference>
<dbReference type="Pfam" id="PF00459">
    <property type="entry name" value="Inositol_P"/>
    <property type="match status" value="1"/>
</dbReference>
<protein>
    <submittedName>
        <fullName evidence="1">Inorganic polyphosphate/ATP-NAD kinase (Poly(P)/ATP NAD kinase)</fullName>
    </submittedName>
</protein>
<dbReference type="RefSeq" id="WP_281898409.1">
    <property type="nucleotide sequence ID" value="NZ_BSDI01000020.1"/>
</dbReference>
<dbReference type="Proteomes" id="UP001144280">
    <property type="component" value="Unassembled WGS sequence"/>
</dbReference>
<name>A0ABQ5QXQ0_9ACTN</name>
<keyword evidence="2" id="KW-1185">Reference proteome</keyword>
<evidence type="ECO:0000313" key="2">
    <source>
        <dbReference type="Proteomes" id="UP001144280"/>
    </source>
</evidence>
<dbReference type="Gene3D" id="3.30.540.10">
    <property type="entry name" value="Fructose-1,6-Bisphosphatase, subunit A, domain 1"/>
    <property type="match status" value="1"/>
</dbReference>
<dbReference type="PANTHER" id="PTHR20854">
    <property type="entry name" value="INOSITOL MONOPHOSPHATASE"/>
    <property type="match status" value="1"/>
</dbReference>
<dbReference type="PANTHER" id="PTHR20854:SF4">
    <property type="entry name" value="INOSITOL-1-MONOPHOSPHATASE-RELATED"/>
    <property type="match status" value="1"/>
</dbReference>